<dbReference type="GO" id="GO:0006281">
    <property type="term" value="P:DNA repair"/>
    <property type="evidence" value="ECO:0007669"/>
    <property type="project" value="UniProtKB-ARBA"/>
</dbReference>
<proteinExistence type="predicted"/>
<dbReference type="Pfam" id="PF09588">
    <property type="entry name" value="YqaJ"/>
    <property type="match status" value="1"/>
</dbReference>
<name>A0A6J8A8X7_MYTCO</name>
<sequence length="258" mass="29470">MTLRRIVDEKDPKAESLFNHCDKDANLSPDEHNIWFSMKSVKQYQFSRIKGDISRNAGCSRLYTAHCLRATAIQGMNDSGLSEVCSHVAALLFKIEATGRLGYTRKACTEEPCNVYWPSKLLCTESRFFDDLNYPFIGVSADGIATCDCHGSSVVEVKCPFKYISSLLPEFLADPNTCLTNNHELKKTHQYFSQSQLQMCVHNIKTYFFVVRGEKFTDVSNVTNDNAFIKTMREKYHNSFINAIVHELQVYNYTDCDM</sequence>
<feature type="domain" description="YqaJ viral recombinase" evidence="1">
    <location>
        <begin position="125"/>
        <end position="201"/>
    </location>
</feature>
<dbReference type="Proteomes" id="UP000507470">
    <property type="component" value="Unassembled WGS sequence"/>
</dbReference>
<protein>
    <recommendedName>
        <fullName evidence="1">YqaJ viral recombinase domain-containing protein</fullName>
    </recommendedName>
</protein>
<keyword evidence="3" id="KW-1185">Reference proteome</keyword>
<dbReference type="PANTHER" id="PTHR47526">
    <property type="entry name" value="ATP-DEPENDENT DNA HELICASE"/>
    <property type="match status" value="1"/>
</dbReference>
<evidence type="ECO:0000313" key="3">
    <source>
        <dbReference type="Proteomes" id="UP000507470"/>
    </source>
</evidence>
<dbReference type="InterPro" id="IPR011604">
    <property type="entry name" value="PDDEXK-like_dom_sf"/>
</dbReference>
<dbReference type="AlphaFoldDB" id="A0A6J8A8X7"/>
<dbReference type="OrthoDB" id="10005682at2759"/>
<dbReference type="InterPro" id="IPR019080">
    <property type="entry name" value="YqaJ_viral_recombinase"/>
</dbReference>
<dbReference type="InterPro" id="IPR011335">
    <property type="entry name" value="Restrct_endonuc-II-like"/>
</dbReference>
<dbReference type="Gene3D" id="3.90.320.10">
    <property type="match status" value="1"/>
</dbReference>
<evidence type="ECO:0000313" key="2">
    <source>
        <dbReference type="EMBL" id="CAC5363254.1"/>
    </source>
</evidence>
<evidence type="ECO:0000259" key="1">
    <source>
        <dbReference type="Pfam" id="PF09588"/>
    </source>
</evidence>
<reference evidence="2 3" key="1">
    <citation type="submission" date="2020-06" db="EMBL/GenBank/DDBJ databases">
        <authorList>
            <person name="Li R."/>
            <person name="Bekaert M."/>
        </authorList>
    </citation>
    <scope>NUCLEOTIDE SEQUENCE [LARGE SCALE GENOMIC DNA]</scope>
    <source>
        <strain evidence="3">wild</strain>
    </source>
</reference>
<dbReference type="SUPFAM" id="SSF52980">
    <property type="entry name" value="Restriction endonuclease-like"/>
    <property type="match status" value="1"/>
</dbReference>
<dbReference type="EMBL" id="CACVKT020000809">
    <property type="protein sequence ID" value="CAC5363254.1"/>
    <property type="molecule type" value="Genomic_DNA"/>
</dbReference>
<gene>
    <name evidence="2" type="ORF">MCOR_4751</name>
</gene>
<dbReference type="PANTHER" id="PTHR47526:SF3">
    <property type="entry name" value="PHD-TYPE DOMAIN-CONTAINING PROTEIN"/>
    <property type="match status" value="1"/>
</dbReference>
<accession>A0A6J8A8X7</accession>
<organism evidence="2 3">
    <name type="scientific">Mytilus coruscus</name>
    <name type="common">Sea mussel</name>
    <dbReference type="NCBI Taxonomy" id="42192"/>
    <lineage>
        <taxon>Eukaryota</taxon>
        <taxon>Metazoa</taxon>
        <taxon>Spiralia</taxon>
        <taxon>Lophotrochozoa</taxon>
        <taxon>Mollusca</taxon>
        <taxon>Bivalvia</taxon>
        <taxon>Autobranchia</taxon>
        <taxon>Pteriomorphia</taxon>
        <taxon>Mytilida</taxon>
        <taxon>Mytiloidea</taxon>
        <taxon>Mytilidae</taxon>
        <taxon>Mytilinae</taxon>
        <taxon>Mytilus</taxon>
    </lineage>
</organism>